<gene>
    <name evidence="2" type="ORF">ACFO6V_01745</name>
</gene>
<sequence length="338" mass="34875">MNAPQRLGAFGAGLAALFVAAFVVAGAVVPQSTVAAWSGAAQDEKHEGMDMSGDTSGTAAATPVHGLALEQDGLLLSPVSAPGEVDEAGTLSFSITTADGVAVTGFETAHDKKLHLIVVRTDGSQFRHVHPTMSADGVWSIPWAWDEAGTYRVFTDFVPGATGENLTLSRTVDVAGPLSPEPATKVASSDTVDGYTATLTGDLSANGSSLLTATVTKDGEPVTTLEPYLGAYGHLVALRDGDLAYLHVHPEGDEPAPGSTSGPDVEFMTEAPTPGRYLLYLDFKVDGEVRTAEFVLDAGEAPAADEPTDEPTDAPADKPTDEPADEPATGHGESGHDH</sequence>
<protein>
    <submittedName>
        <fullName evidence="2">Heavy-metal-associated domain-containing protein</fullName>
    </submittedName>
</protein>
<dbReference type="RefSeq" id="WP_377131530.1">
    <property type="nucleotide sequence ID" value="NZ_JBHSFI010000001.1"/>
</dbReference>
<organism evidence="2 3">
    <name type="scientific">Promicromonospora alba</name>
    <dbReference type="NCBI Taxonomy" id="1616110"/>
    <lineage>
        <taxon>Bacteria</taxon>
        <taxon>Bacillati</taxon>
        <taxon>Actinomycetota</taxon>
        <taxon>Actinomycetes</taxon>
        <taxon>Micrococcales</taxon>
        <taxon>Promicromonosporaceae</taxon>
        <taxon>Promicromonospora</taxon>
    </lineage>
</organism>
<name>A0ABV9HB34_9MICO</name>
<keyword evidence="3" id="KW-1185">Reference proteome</keyword>
<proteinExistence type="predicted"/>
<evidence type="ECO:0000313" key="3">
    <source>
        <dbReference type="Proteomes" id="UP001596011"/>
    </source>
</evidence>
<dbReference type="Proteomes" id="UP001596011">
    <property type="component" value="Unassembled WGS sequence"/>
</dbReference>
<accession>A0ABV9HB34</accession>
<dbReference type="EMBL" id="JBHSFI010000001">
    <property type="protein sequence ID" value="MFC4626937.1"/>
    <property type="molecule type" value="Genomic_DNA"/>
</dbReference>
<feature type="region of interest" description="Disordered" evidence="1">
    <location>
        <begin position="296"/>
        <end position="338"/>
    </location>
</feature>
<reference evidence="3" key="1">
    <citation type="journal article" date="2019" name="Int. J. Syst. Evol. Microbiol.">
        <title>The Global Catalogue of Microorganisms (GCM) 10K type strain sequencing project: providing services to taxonomists for standard genome sequencing and annotation.</title>
        <authorList>
            <consortium name="The Broad Institute Genomics Platform"/>
            <consortium name="The Broad Institute Genome Sequencing Center for Infectious Disease"/>
            <person name="Wu L."/>
            <person name="Ma J."/>
        </authorList>
    </citation>
    <scope>NUCLEOTIDE SEQUENCE [LARGE SCALE GENOMIC DNA]</scope>
    <source>
        <strain evidence="3">CCUG 42722</strain>
    </source>
</reference>
<comment type="caution">
    <text evidence="2">The sequence shown here is derived from an EMBL/GenBank/DDBJ whole genome shotgun (WGS) entry which is preliminary data.</text>
</comment>
<evidence type="ECO:0000313" key="2">
    <source>
        <dbReference type="EMBL" id="MFC4626937.1"/>
    </source>
</evidence>
<evidence type="ECO:0000256" key="1">
    <source>
        <dbReference type="SAM" id="MobiDB-lite"/>
    </source>
</evidence>